<comment type="caution">
    <text evidence="1">The sequence shown here is derived from an EMBL/GenBank/DDBJ whole genome shotgun (WGS) entry which is preliminary data.</text>
</comment>
<protein>
    <recommendedName>
        <fullName evidence="3">DUF4145 domain-containing protein</fullName>
    </recommendedName>
</protein>
<keyword evidence="2" id="KW-1185">Reference proteome</keyword>
<organism evidence="1 2">
    <name type="scientific">Alkalibacterium indicireducens</name>
    <dbReference type="NCBI Taxonomy" id="398758"/>
    <lineage>
        <taxon>Bacteria</taxon>
        <taxon>Bacillati</taxon>
        <taxon>Bacillota</taxon>
        <taxon>Bacilli</taxon>
        <taxon>Lactobacillales</taxon>
        <taxon>Carnobacteriaceae</taxon>
        <taxon>Alkalibacterium</taxon>
    </lineage>
</organism>
<evidence type="ECO:0008006" key="3">
    <source>
        <dbReference type="Google" id="ProtNLM"/>
    </source>
</evidence>
<accession>A0ABN1BA83</accession>
<evidence type="ECO:0000313" key="1">
    <source>
        <dbReference type="EMBL" id="GAA0493506.1"/>
    </source>
</evidence>
<proteinExistence type="predicted"/>
<name>A0ABN1BA83_9LACT</name>
<dbReference type="RefSeq" id="WP_346025406.1">
    <property type="nucleotide sequence ID" value="NZ_BAAADA010000195.1"/>
</dbReference>
<reference evidence="1 2" key="1">
    <citation type="journal article" date="2019" name="Int. J. Syst. Evol. Microbiol.">
        <title>The Global Catalogue of Microorganisms (GCM) 10K type strain sequencing project: providing services to taxonomists for standard genome sequencing and annotation.</title>
        <authorList>
            <consortium name="The Broad Institute Genomics Platform"/>
            <consortium name="The Broad Institute Genome Sequencing Center for Infectious Disease"/>
            <person name="Wu L."/>
            <person name="Ma J."/>
        </authorList>
    </citation>
    <scope>NUCLEOTIDE SEQUENCE [LARGE SCALE GENOMIC DNA]</scope>
    <source>
        <strain evidence="1 2">JCM 14232</strain>
    </source>
</reference>
<sequence length="441" mass="52353">MDNIYNPSKVNDSRTREYFEEILANYSIGSYRTSVVQLYTVTVSDLLFKLENISNEIRILDEDHTLVRLYESIKQQIKDKPHDSSWEKKLIDRVHKDTELIDNHTIVQLTALKDIRNLSAHPSFRDSSDGELSIFNPTQNEVVTFIKIMYENIFTKPPFYIGNTVDYFTETLSMRKPTFINDYNFMESYLKENFFSKMDSSLLFKLFKSLWKLTFLVENDNVEENREVLYYSILIMAKYFRENRSEVNIVDMLSKSNAKLKIDTSNPYKVFYLTCFLMKNTDIYSYIQEIGQKEFENVLEEHSDVQVLAHFFSKDLDDHIEKIDKPIEGCHENTIKMIHTYYTEVGYIDKINKLLIKKYSEAKNFNTADASFKRYIEPFYKKFTDDNLISFFEETNGNSQLNSRGRARSENSIIREEVQKRELEIDFEEDFKNINFNIDNE</sequence>
<dbReference type="EMBL" id="BAAADA010000195">
    <property type="protein sequence ID" value="GAA0493506.1"/>
    <property type="molecule type" value="Genomic_DNA"/>
</dbReference>
<gene>
    <name evidence="1" type="ORF">GCM10008936_20570</name>
</gene>
<evidence type="ECO:0000313" key="2">
    <source>
        <dbReference type="Proteomes" id="UP001410648"/>
    </source>
</evidence>
<dbReference type="Proteomes" id="UP001410648">
    <property type="component" value="Unassembled WGS sequence"/>
</dbReference>